<dbReference type="Proteomes" id="UP000031970">
    <property type="component" value="Unassembled WGS sequence"/>
</dbReference>
<protein>
    <submittedName>
        <fullName evidence="1">Uncharacterized protein</fullName>
    </submittedName>
</protein>
<name>A0ABD3ZWB2_BACIU</name>
<dbReference type="EMBL" id="JSXS01000028">
    <property type="protein sequence ID" value="KIL32397.1"/>
    <property type="molecule type" value="Genomic_DNA"/>
</dbReference>
<evidence type="ECO:0000313" key="2">
    <source>
        <dbReference type="Proteomes" id="UP000031970"/>
    </source>
</evidence>
<evidence type="ECO:0000313" key="1">
    <source>
        <dbReference type="EMBL" id="KIL32397.1"/>
    </source>
</evidence>
<sequence>MQIKYDNDNGKANLTYSFVAYKWFCLKQFGMIQMDEYQKTCKNINNWRDMK</sequence>
<dbReference type="AlphaFoldDB" id="A0ABD3ZWB2"/>
<reference evidence="1 2" key="1">
    <citation type="submission" date="2014-11" db="EMBL/GenBank/DDBJ databases">
        <title>Draft Genome Sequences of Nine Bacillus subtilis Strains that Form Spores with High Heat-Resistance.</title>
        <authorList>
            <person name="Krawcyk A.O."/>
            <person name="Berendsen E.M."/>
            <person name="de Jong A."/>
            <person name="Holsappel S."/>
            <person name="Eijlander R.T."/>
            <person name="Wells-Bennik M."/>
            <person name="Kuipers O.P."/>
        </authorList>
    </citation>
    <scope>NUCLEOTIDE SEQUENCE [LARGE SCALE GENOMIC DNA]</scope>
    <source>
        <strain evidence="1 2">B4067</strain>
    </source>
</reference>
<accession>A0ABD3ZWB2</accession>
<organism evidence="1 2">
    <name type="scientific">Bacillus subtilis subsp. subtilis</name>
    <dbReference type="NCBI Taxonomy" id="135461"/>
    <lineage>
        <taxon>Bacteria</taxon>
        <taxon>Bacillati</taxon>
        <taxon>Bacillota</taxon>
        <taxon>Bacilli</taxon>
        <taxon>Bacillales</taxon>
        <taxon>Bacillaceae</taxon>
        <taxon>Bacillus</taxon>
    </lineage>
</organism>
<gene>
    <name evidence="1" type="ORF">B4067_3360</name>
</gene>
<proteinExistence type="predicted"/>
<comment type="caution">
    <text evidence="1">The sequence shown here is derived from an EMBL/GenBank/DDBJ whole genome shotgun (WGS) entry which is preliminary data.</text>
</comment>